<dbReference type="OrthoDB" id="5288159at2"/>
<dbReference type="PANTHER" id="PTHR43320:SF3">
    <property type="entry name" value="CARBOHYDRATE KINASE PFKB DOMAIN-CONTAINING PROTEIN"/>
    <property type="match status" value="1"/>
</dbReference>
<evidence type="ECO:0000313" key="5">
    <source>
        <dbReference type="EMBL" id="PVZ66705.1"/>
    </source>
</evidence>
<dbReference type="InterPro" id="IPR052700">
    <property type="entry name" value="Carb_kinase_PfkB-like"/>
</dbReference>
<dbReference type="SUPFAM" id="SSF53613">
    <property type="entry name" value="Ribokinase-like"/>
    <property type="match status" value="1"/>
</dbReference>
<keyword evidence="2" id="KW-0808">Transferase</keyword>
<sequence length="433" mass="47705">MKFPGQRKIKHYFPVNADNRFDRENVSFGHVNTYVTGIDQNIVDVTAHVSDSVLEDFGLGKGISQLLPDNDAANRLYAYLLDNKLIEEEYAGGTIGNTLHNYSVLADDRSIQFGVMSENIVIGTSSYRYLCNTSSKVDLTFLQPVPGSIGRAFALITQDGERTFGISPGLMNHLTPEFIPDDQVANGSALLLCAYTLANADLPIYQATIKAAKIAKENEVPVVLTMGSRQMVEARKKEFNEFIAEYVNIVAMNESEAEALTGYADPLLASQDLLKIVDLVLLTAGPEGLYLSGYSDRDALRQTSNPIRSGSISDFNRYEFSRPMIKKYCNDPVQVFAQIDPYMGGPERISNTNGAGDGALAAVVHDVAAKDFHGRVLPTSGKHSRGYLTYSSFAQVCKYANRVSYQVLAQSSPRLSRGLPEREDSLEEAYWSR</sequence>
<organism evidence="5 6">
    <name type="scientific">Pelagibaculum spongiae</name>
    <dbReference type="NCBI Taxonomy" id="2080658"/>
    <lineage>
        <taxon>Bacteria</taxon>
        <taxon>Pseudomonadati</taxon>
        <taxon>Pseudomonadota</taxon>
        <taxon>Gammaproteobacteria</taxon>
        <taxon>Oceanospirillales</taxon>
        <taxon>Pelagibaculum</taxon>
    </lineage>
</organism>
<protein>
    <submittedName>
        <fullName evidence="5">Inosine/guanosine kinase</fullName>
    </submittedName>
</protein>
<comment type="similarity">
    <text evidence="1">Belongs to the carbohydrate kinase PfkB family.</text>
</comment>
<feature type="domain" description="Carbohydrate kinase PfkB" evidence="4">
    <location>
        <begin position="134"/>
        <end position="293"/>
    </location>
</feature>
<dbReference type="Pfam" id="PF00294">
    <property type="entry name" value="PfkB"/>
    <property type="match status" value="1"/>
</dbReference>
<name>A0A2V1GXV2_9GAMM</name>
<evidence type="ECO:0000256" key="3">
    <source>
        <dbReference type="ARBA" id="ARBA00022777"/>
    </source>
</evidence>
<dbReference type="InterPro" id="IPR011611">
    <property type="entry name" value="PfkB_dom"/>
</dbReference>
<accession>A0A2V1GXV2</accession>
<gene>
    <name evidence="5" type="ORF">DC094_15665</name>
</gene>
<dbReference type="Proteomes" id="UP000244906">
    <property type="component" value="Unassembled WGS sequence"/>
</dbReference>
<proteinExistence type="inferred from homology"/>
<dbReference type="Gene3D" id="3.40.1190.20">
    <property type="match status" value="1"/>
</dbReference>
<dbReference type="PANTHER" id="PTHR43320">
    <property type="entry name" value="SUGAR KINASE"/>
    <property type="match status" value="1"/>
</dbReference>
<keyword evidence="3 5" id="KW-0418">Kinase</keyword>
<evidence type="ECO:0000259" key="4">
    <source>
        <dbReference type="Pfam" id="PF00294"/>
    </source>
</evidence>
<dbReference type="GO" id="GO:0016301">
    <property type="term" value="F:kinase activity"/>
    <property type="evidence" value="ECO:0007669"/>
    <property type="project" value="UniProtKB-KW"/>
</dbReference>
<evidence type="ECO:0000256" key="2">
    <source>
        <dbReference type="ARBA" id="ARBA00022679"/>
    </source>
</evidence>
<keyword evidence="6" id="KW-1185">Reference proteome</keyword>
<dbReference type="InterPro" id="IPR029056">
    <property type="entry name" value="Ribokinase-like"/>
</dbReference>
<comment type="caution">
    <text evidence="5">The sequence shown here is derived from an EMBL/GenBank/DDBJ whole genome shotgun (WGS) entry which is preliminary data.</text>
</comment>
<dbReference type="NCBIfam" id="NF011655">
    <property type="entry name" value="PRK15074.1"/>
    <property type="match status" value="1"/>
</dbReference>
<evidence type="ECO:0000256" key="1">
    <source>
        <dbReference type="ARBA" id="ARBA00010688"/>
    </source>
</evidence>
<evidence type="ECO:0000313" key="6">
    <source>
        <dbReference type="Proteomes" id="UP000244906"/>
    </source>
</evidence>
<dbReference type="RefSeq" id="WP_116688069.1">
    <property type="nucleotide sequence ID" value="NZ_CAWNYD010000007.1"/>
</dbReference>
<dbReference type="AlphaFoldDB" id="A0A2V1GXV2"/>
<reference evidence="5 6" key="1">
    <citation type="submission" date="2018-04" db="EMBL/GenBank/DDBJ databases">
        <title>Thalassorhabdus spongiae gen. nov., sp. nov., isolated from a marine sponge in South-West Iceland.</title>
        <authorList>
            <person name="Knobloch S."/>
            <person name="Daussin A."/>
            <person name="Johannsson R."/>
            <person name="Marteinsson V.T."/>
        </authorList>
    </citation>
    <scope>NUCLEOTIDE SEQUENCE [LARGE SCALE GENOMIC DNA]</scope>
    <source>
        <strain evidence="5 6">Hp12</strain>
    </source>
</reference>
<dbReference type="EMBL" id="QDDL01000007">
    <property type="protein sequence ID" value="PVZ66705.1"/>
    <property type="molecule type" value="Genomic_DNA"/>
</dbReference>